<gene>
    <name evidence="1" type="ORF">GCM10010976_25720</name>
</gene>
<evidence type="ECO:0008006" key="3">
    <source>
        <dbReference type="Google" id="ProtNLM"/>
    </source>
</evidence>
<sequence length="185" mass="21830">MWLRKIGFFILLGSWFFSFSQNEEPVIIWEESNKLSWENFKEKPEPNSDAVAITASGITFQYAVQTSDNQITGFTTQVQTLFYPEKSWCKPERTNAHILSHEQLHFDITEWHARKFKQQIKALEISEKLPKNLDALYKNSIKDLNKMQDLYDSETDYSRKIEAQAKWQEQVHKELTQLSNFKSSN</sequence>
<dbReference type="AlphaFoldDB" id="A0A917LSZ4"/>
<proteinExistence type="predicted"/>
<reference evidence="1" key="1">
    <citation type="journal article" date="2014" name="Int. J. Syst. Evol. Microbiol.">
        <title>Complete genome sequence of Corynebacterium casei LMG S-19264T (=DSM 44701T), isolated from a smear-ripened cheese.</title>
        <authorList>
            <consortium name="US DOE Joint Genome Institute (JGI-PGF)"/>
            <person name="Walter F."/>
            <person name="Albersmeier A."/>
            <person name="Kalinowski J."/>
            <person name="Ruckert C."/>
        </authorList>
    </citation>
    <scope>NUCLEOTIDE SEQUENCE</scope>
    <source>
        <strain evidence="1">CGMCC 1.12751</strain>
    </source>
</reference>
<evidence type="ECO:0000313" key="2">
    <source>
        <dbReference type="Proteomes" id="UP000625976"/>
    </source>
</evidence>
<reference evidence="1" key="2">
    <citation type="submission" date="2020-09" db="EMBL/GenBank/DDBJ databases">
        <authorList>
            <person name="Sun Q."/>
            <person name="Zhou Y."/>
        </authorList>
    </citation>
    <scope>NUCLEOTIDE SEQUENCE</scope>
    <source>
        <strain evidence="1">CGMCC 1.12751</strain>
    </source>
</reference>
<name>A0A917LSZ4_9FLAO</name>
<keyword evidence="2" id="KW-1185">Reference proteome</keyword>
<dbReference type="InterPro" id="IPR010321">
    <property type="entry name" value="DUF922"/>
</dbReference>
<dbReference type="RefSeq" id="WP_188465507.1">
    <property type="nucleotide sequence ID" value="NZ_BMFQ01000003.1"/>
</dbReference>
<dbReference type="EMBL" id="BMFQ01000003">
    <property type="protein sequence ID" value="GGG53614.1"/>
    <property type="molecule type" value="Genomic_DNA"/>
</dbReference>
<comment type="caution">
    <text evidence="1">The sequence shown here is derived from an EMBL/GenBank/DDBJ whole genome shotgun (WGS) entry which is preliminary data.</text>
</comment>
<accession>A0A917LSZ4</accession>
<dbReference type="Pfam" id="PF06037">
    <property type="entry name" value="DUF922"/>
    <property type="match status" value="1"/>
</dbReference>
<protein>
    <recommendedName>
        <fullName evidence="3">DUF922 domain-containing protein</fullName>
    </recommendedName>
</protein>
<organism evidence="1 2">
    <name type="scientific">Bizionia arctica</name>
    <dbReference type="NCBI Taxonomy" id="1495645"/>
    <lineage>
        <taxon>Bacteria</taxon>
        <taxon>Pseudomonadati</taxon>
        <taxon>Bacteroidota</taxon>
        <taxon>Flavobacteriia</taxon>
        <taxon>Flavobacteriales</taxon>
        <taxon>Flavobacteriaceae</taxon>
        <taxon>Bizionia</taxon>
    </lineage>
</organism>
<dbReference type="Proteomes" id="UP000625976">
    <property type="component" value="Unassembled WGS sequence"/>
</dbReference>
<evidence type="ECO:0000313" key="1">
    <source>
        <dbReference type="EMBL" id="GGG53614.1"/>
    </source>
</evidence>